<evidence type="ECO:0008006" key="2">
    <source>
        <dbReference type="Google" id="ProtNLM"/>
    </source>
</evidence>
<dbReference type="EMBL" id="UINC01053952">
    <property type="protein sequence ID" value="SVB71096.1"/>
    <property type="molecule type" value="Genomic_DNA"/>
</dbReference>
<organism evidence="1">
    <name type="scientific">marine metagenome</name>
    <dbReference type="NCBI Taxonomy" id="408172"/>
    <lineage>
        <taxon>unclassified sequences</taxon>
        <taxon>metagenomes</taxon>
        <taxon>ecological metagenomes</taxon>
    </lineage>
</organism>
<reference evidence="1" key="1">
    <citation type="submission" date="2018-05" db="EMBL/GenBank/DDBJ databases">
        <authorList>
            <person name="Lanie J.A."/>
            <person name="Ng W.-L."/>
            <person name="Kazmierczak K.M."/>
            <person name="Andrzejewski T.M."/>
            <person name="Davidsen T.M."/>
            <person name="Wayne K.J."/>
            <person name="Tettelin H."/>
            <person name="Glass J.I."/>
            <person name="Rusch D."/>
            <person name="Podicherti R."/>
            <person name="Tsui H.-C.T."/>
            <person name="Winkler M.E."/>
        </authorList>
    </citation>
    <scope>NUCLEOTIDE SEQUENCE</scope>
</reference>
<dbReference type="AlphaFoldDB" id="A0A382G747"/>
<dbReference type="SUPFAM" id="SSF54909">
    <property type="entry name" value="Dimeric alpha+beta barrel"/>
    <property type="match status" value="1"/>
</dbReference>
<gene>
    <name evidence="1" type="ORF">METZ01_LOCUS223950</name>
</gene>
<dbReference type="InterPro" id="IPR011008">
    <property type="entry name" value="Dimeric_a/b-barrel"/>
</dbReference>
<proteinExistence type="predicted"/>
<dbReference type="Pfam" id="PF08803">
    <property type="entry name" value="ydhR"/>
    <property type="match status" value="1"/>
</dbReference>
<dbReference type="Gene3D" id="3.30.70.100">
    <property type="match status" value="1"/>
</dbReference>
<name>A0A382G747_9ZZZZ</name>
<accession>A0A382G747</accession>
<protein>
    <recommendedName>
        <fullName evidence="2">ABM domain-containing protein</fullName>
    </recommendedName>
</protein>
<evidence type="ECO:0000313" key="1">
    <source>
        <dbReference type="EMBL" id="SVB71096.1"/>
    </source>
</evidence>
<sequence length="104" mass="11938">MITVVVIFSIPSEVSASVLEEKFLETAPMYLETPGLVRKNYLYDRATLEAGGCYTFQDKKSAELWFNEERIAWITERYSAPDIRYFETPVIVDQDTGLIDNPGY</sequence>
<dbReference type="InterPro" id="IPR014910">
    <property type="entry name" value="YdhR"/>
</dbReference>